<dbReference type="EMBL" id="RXTL01000075">
    <property type="protein sequence ID" value="RTS37919.1"/>
    <property type="molecule type" value="Genomic_DNA"/>
</dbReference>
<feature type="chain" id="PRO_5011671498" evidence="2">
    <location>
        <begin position="36"/>
        <end position="119"/>
    </location>
</feature>
<evidence type="ECO:0000313" key="6">
    <source>
        <dbReference type="Proteomes" id="UP000253594"/>
    </source>
</evidence>
<dbReference type="Proteomes" id="UP000644192">
    <property type="component" value="Unassembled WGS sequence"/>
</dbReference>
<accession>A0A232D6W8</accession>
<evidence type="ECO:0000313" key="5">
    <source>
        <dbReference type="EMBL" id="RTS37919.1"/>
    </source>
</evidence>
<reference evidence="4 6" key="1">
    <citation type="submission" date="2018-07" db="EMBL/GenBank/DDBJ databases">
        <title>Mechanisms of high-level aminoglycoside resistance among Gram-negative pathogens in Brazil.</title>
        <authorList>
            <person name="Ballaben A.S."/>
            <person name="Darini A.L.C."/>
            <person name="Doi Y."/>
        </authorList>
    </citation>
    <scope>NUCLEOTIDE SEQUENCE [LARGE SCALE GENOMIC DNA]</scope>
    <source>
        <strain evidence="4 6">B2-305</strain>
    </source>
</reference>
<dbReference type="Proteomes" id="UP000253594">
    <property type="component" value="Unassembled WGS sequence"/>
</dbReference>
<dbReference type="Proteomes" id="UP000276985">
    <property type="component" value="Unassembled WGS sequence"/>
</dbReference>
<dbReference type="Pfam" id="PF09686">
    <property type="entry name" value="Plasmid_RAQPRD"/>
    <property type="match status" value="1"/>
</dbReference>
<organism evidence="4 6">
    <name type="scientific">Pseudomonas aeruginosa</name>
    <dbReference type="NCBI Taxonomy" id="287"/>
    <lineage>
        <taxon>Bacteria</taxon>
        <taxon>Pseudomonadati</taxon>
        <taxon>Pseudomonadota</taxon>
        <taxon>Gammaproteobacteria</taxon>
        <taxon>Pseudomonadales</taxon>
        <taxon>Pseudomonadaceae</taxon>
        <taxon>Pseudomonas</taxon>
    </lineage>
</organism>
<evidence type="ECO:0000313" key="7">
    <source>
        <dbReference type="Proteomes" id="UP000276985"/>
    </source>
</evidence>
<evidence type="ECO:0000313" key="3">
    <source>
        <dbReference type="EMBL" id="MZZ13437.1"/>
    </source>
</evidence>
<feature type="region of interest" description="Disordered" evidence="1">
    <location>
        <begin position="92"/>
        <end position="119"/>
    </location>
</feature>
<comment type="caution">
    <text evidence="4">The sequence shown here is derived from an EMBL/GenBank/DDBJ whole genome shotgun (WGS) entry which is preliminary data.</text>
</comment>
<evidence type="ECO:0000313" key="4">
    <source>
        <dbReference type="EMBL" id="RCI73193.1"/>
    </source>
</evidence>
<reference evidence="3" key="3">
    <citation type="submission" date="2020-01" db="EMBL/GenBank/DDBJ databases">
        <title>Bacteria Cultured from War Wounds Associated with the Conflict in Eastern Ukraine.</title>
        <authorList>
            <person name="Snesrud E."/>
            <person name="Galac M.R."/>
            <person name="Mc Gann P."/>
            <person name="Valentine K."/>
            <person name="Viacheslav K."/>
        </authorList>
    </citation>
    <scope>NUCLEOTIDE SEQUENCE</scope>
    <source>
        <strain evidence="3">VNMU148</strain>
    </source>
</reference>
<keyword evidence="2" id="KW-0732">Signal</keyword>
<evidence type="ECO:0000256" key="2">
    <source>
        <dbReference type="SAM" id="SignalP"/>
    </source>
</evidence>
<proteinExistence type="predicted"/>
<name>A0A232D6W8_PSEAI</name>
<gene>
    <name evidence="4" type="ORF">DT376_19625</name>
    <name evidence="5" type="ORF">DY940_34050</name>
    <name evidence="3" type="ORF">GUL26_14360</name>
</gene>
<protein>
    <submittedName>
        <fullName evidence="4">Type III effector Hop protein</fullName>
    </submittedName>
</protein>
<dbReference type="NCBIfam" id="TIGR01690">
    <property type="entry name" value="ICE_RAQPRD"/>
    <property type="match status" value="1"/>
</dbReference>
<dbReference type="AlphaFoldDB" id="A0A232D6W8"/>
<sequence length="119" mass="13047">MICKRFAVNTPHPSLRRSCLAALACSALVAQGAFAASASEQANLEVMIRQLNALEDTARRSAQGADEPGQRFYFDYSRLAADLQRIRQGLQDYMTPSRAQPRDPSDLSGNYTLRGGPMP</sequence>
<dbReference type="EMBL" id="QORE01000685">
    <property type="protein sequence ID" value="RCI73193.1"/>
    <property type="molecule type" value="Genomic_DNA"/>
</dbReference>
<reference evidence="5 7" key="2">
    <citation type="submission" date="2018-12" db="EMBL/GenBank/DDBJ databases">
        <title>Pseudomonas aeruginosa Diversity Panel.</title>
        <authorList>
            <person name="Snesrud E."/>
            <person name="Mcgann P."/>
        </authorList>
    </citation>
    <scope>NUCLEOTIDE SEQUENCE [LARGE SCALE GENOMIC DNA]</scope>
    <source>
        <strain evidence="5 7">MRSN6241</strain>
    </source>
</reference>
<evidence type="ECO:0000256" key="1">
    <source>
        <dbReference type="SAM" id="MobiDB-lite"/>
    </source>
</evidence>
<feature type="signal peptide" evidence="2">
    <location>
        <begin position="1"/>
        <end position="35"/>
    </location>
</feature>
<dbReference type="InterPro" id="IPR019110">
    <property type="entry name" value="Uncharacterised_RAQPRD"/>
</dbReference>
<dbReference type="EMBL" id="WXZT01000010">
    <property type="protein sequence ID" value="MZZ13437.1"/>
    <property type="molecule type" value="Genomic_DNA"/>
</dbReference>